<sequence length="226" mass="26837">MMQRTLHILNGQEMYHYFQKTNYLGKELMIPFNEAMCFGDTCDDLFSPEFIAIRSKVHHVTPEIYAEITLKPLQPLFSEKFPQIALWFDSDMFCQINLLTVLAWLDHTNYEGEMTLHIVGEKFEPLRSFTLNKVEGYYELYKQVLIHRETPKNIALIPLKKGIELYLNYLQKDSDLLMFIERHPDVPEEELVSLLIEKFRDYGLGDTQYLEIIKSLREKQYGKIWL</sequence>
<keyword evidence="2" id="KW-1185">Reference proteome</keyword>
<gene>
    <name evidence="1" type="ORF">J2Z37_003202</name>
</gene>
<accession>A0ABS4GSH9</accession>
<dbReference type="EMBL" id="JAGGKT010000010">
    <property type="protein sequence ID" value="MBP1933189.1"/>
    <property type="molecule type" value="Genomic_DNA"/>
</dbReference>
<dbReference type="RefSeq" id="WP_209811218.1">
    <property type="nucleotide sequence ID" value="NZ_JAGGKT010000010.1"/>
</dbReference>
<evidence type="ECO:0000313" key="1">
    <source>
        <dbReference type="EMBL" id="MBP1933189.1"/>
    </source>
</evidence>
<proteinExistence type="predicted"/>
<reference evidence="1 2" key="1">
    <citation type="submission" date="2021-03" db="EMBL/GenBank/DDBJ databases">
        <title>Genomic Encyclopedia of Type Strains, Phase IV (KMG-IV): sequencing the most valuable type-strain genomes for metagenomic binning, comparative biology and taxonomic classification.</title>
        <authorList>
            <person name="Goeker M."/>
        </authorList>
    </citation>
    <scope>NUCLEOTIDE SEQUENCE [LARGE SCALE GENOMIC DNA]</scope>
    <source>
        <strain evidence="1 2">DSM 24738</strain>
    </source>
</reference>
<evidence type="ECO:0008006" key="3">
    <source>
        <dbReference type="Google" id="ProtNLM"/>
    </source>
</evidence>
<evidence type="ECO:0000313" key="2">
    <source>
        <dbReference type="Proteomes" id="UP001519343"/>
    </source>
</evidence>
<comment type="caution">
    <text evidence="1">The sequence shown here is derived from an EMBL/GenBank/DDBJ whole genome shotgun (WGS) entry which is preliminary data.</text>
</comment>
<dbReference type="Proteomes" id="UP001519343">
    <property type="component" value="Unassembled WGS sequence"/>
</dbReference>
<organism evidence="1 2">
    <name type="scientific">Ammoniphilus resinae</name>
    <dbReference type="NCBI Taxonomy" id="861532"/>
    <lineage>
        <taxon>Bacteria</taxon>
        <taxon>Bacillati</taxon>
        <taxon>Bacillota</taxon>
        <taxon>Bacilli</taxon>
        <taxon>Bacillales</taxon>
        <taxon>Paenibacillaceae</taxon>
        <taxon>Aneurinibacillus group</taxon>
        <taxon>Ammoniphilus</taxon>
    </lineage>
</organism>
<name>A0ABS4GSH9_9BACL</name>
<protein>
    <recommendedName>
        <fullName evidence="3">AraC family transcriptional regulator</fullName>
    </recommendedName>
</protein>